<sequence>MALAADGFFLGLALAGEQSAIDGFRGPAAQERWLPAWLPDRADDVRSLGRTPVGSSSSSSSSSSLCIHHPQSCFKGLSLRSFAQALPFVCPWACFRLDRFFPFSQQVM</sequence>
<evidence type="ECO:0008006" key="4">
    <source>
        <dbReference type="Google" id="ProtNLM"/>
    </source>
</evidence>
<gene>
    <name evidence="2" type="ORF">IM811_010755</name>
</gene>
<evidence type="ECO:0000313" key="2">
    <source>
        <dbReference type="EMBL" id="KAF9755314.1"/>
    </source>
</evidence>
<feature type="chain" id="PRO_5034411272" description="Secreted protein" evidence="1">
    <location>
        <begin position="16"/>
        <end position="108"/>
    </location>
</feature>
<dbReference type="EMBL" id="JADCTT010000003">
    <property type="protein sequence ID" value="KAF9755314.1"/>
    <property type="molecule type" value="Genomic_DNA"/>
</dbReference>
<feature type="signal peptide" evidence="1">
    <location>
        <begin position="1"/>
        <end position="15"/>
    </location>
</feature>
<evidence type="ECO:0000313" key="3">
    <source>
        <dbReference type="Proteomes" id="UP000616885"/>
    </source>
</evidence>
<evidence type="ECO:0000256" key="1">
    <source>
        <dbReference type="SAM" id="SignalP"/>
    </source>
</evidence>
<organism evidence="2 3">
    <name type="scientific">Bionectria ochroleuca</name>
    <name type="common">Gliocladium roseum</name>
    <dbReference type="NCBI Taxonomy" id="29856"/>
    <lineage>
        <taxon>Eukaryota</taxon>
        <taxon>Fungi</taxon>
        <taxon>Dikarya</taxon>
        <taxon>Ascomycota</taxon>
        <taxon>Pezizomycotina</taxon>
        <taxon>Sordariomycetes</taxon>
        <taxon>Hypocreomycetidae</taxon>
        <taxon>Hypocreales</taxon>
        <taxon>Bionectriaceae</taxon>
        <taxon>Clonostachys</taxon>
    </lineage>
</organism>
<keyword evidence="1" id="KW-0732">Signal</keyword>
<dbReference type="AlphaFoldDB" id="A0A8H7NG56"/>
<reference evidence="2" key="1">
    <citation type="submission" date="2020-10" db="EMBL/GenBank/DDBJ databases">
        <title>High-Quality Genome Resource of Clonostachys rosea strain S41 by Oxford Nanopore Long-Read Sequencing.</title>
        <authorList>
            <person name="Wang H."/>
        </authorList>
    </citation>
    <scope>NUCLEOTIDE SEQUENCE</scope>
    <source>
        <strain evidence="2">S41</strain>
    </source>
</reference>
<proteinExistence type="predicted"/>
<name>A0A8H7NG56_BIOOC</name>
<accession>A0A8H7NG56</accession>
<protein>
    <recommendedName>
        <fullName evidence="4">Secreted protein</fullName>
    </recommendedName>
</protein>
<comment type="caution">
    <text evidence="2">The sequence shown here is derived from an EMBL/GenBank/DDBJ whole genome shotgun (WGS) entry which is preliminary data.</text>
</comment>
<dbReference type="Proteomes" id="UP000616885">
    <property type="component" value="Unassembled WGS sequence"/>
</dbReference>